<dbReference type="Gene3D" id="3.30.420.40">
    <property type="match status" value="2"/>
</dbReference>
<keyword evidence="2" id="KW-0067">ATP-binding</keyword>
<evidence type="ECO:0000256" key="1">
    <source>
        <dbReference type="ARBA" id="ARBA00022741"/>
    </source>
</evidence>
<dbReference type="GO" id="GO:0005524">
    <property type="term" value="F:ATP binding"/>
    <property type="evidence" value="ECO:0007669"/>
    <property type="project" value="UniProtKB-KW"/>
</dbReference>
<dbReference type="AlphaFoldDB" id="A0A268QU34"/>
<protein>
    <submittedName>
        <fullName evidence="4">Uncharacterized protein</fullName>
    </submittedName>
</protein>
<dbReference type="InterPro" id="IPR013126">
    <property type="entry name" value="Hsp_70_fam"/>
</dbReference>
<feature type="non-terminal residue" evidence="4">
    <location>
        <position position="1"/>
    </location>
</feature>
<keyword evidence="3" id="KW-0143">Chaperone</keyword>
<sequence>TKMPIIKSIVSKMFGRLPFSNINPDEAVALGAAIQVALKERNEALQEMILTDVCPYTLGIEVSKYRRS</sequence>
<name>A0A268QU34_SHOCL</name>
<dbReference type="EMBL" id="NPBS01001035">
    <property type="protein sequence ID" value="PAF11568.1"/>
    <property type="molecule type" value="Genomic_DNA"/>
</dbReference>
<reference evidence="4 5" key="1">
    <citation type="submission" date="2017-07" db="EMBL/GenBank/DDBJ databases">
        <title>Isolation and whole genome analysis of endospore-forming bacteria from heroin.</title>
        <authorList>
            <person name="Kalinowski J."/>
            <person name="Ahrens B."/>
            <person name="Al-Dilaimi A."/>
            <person name="Winkler A."/>
            <person name="Wibberg D."/>
            <person name="Schleenbecker U."/>
            <person name="Ruckert C."/>
            <person name="Wolfel R."/>
            <person name="Grass G."/>
        </authorList>
    </citation>
    <scope>NUCLEOTIDE SEQUENCE [LARGE SCALE GENOMIC DNA]</scope>
    <source>
        <strain evidence="4 5">7523-2</strain>
    </source>
</reference>
<proteinExistence type="predicted"/>
<accession>A0A268QU34</accession>
<organism evidence="4 5">
    <name type="scientific">Shouchella clausii</name>
    <name type="common">Alkalihalobacillus clausii</name>
    <dbReference type="NCBI Taxonomy" id="79880"/>
    <lineage>
        <taxon>Bacteria</taxon>
        <taxon>Bacillati</taxon>
        <taxon>Bacillota</taxon>
        <taxon>Bacilli</taxon>
        <taxon>Bacillales</taxon>
        <taxon>Bacillaceae</taxon>
        <taxon>Shouchella</taxon>
    </lineage>
</organism>
<dbReference type="PRINTS" id="PR00301">
    <property type="entry name" value="HEATSHOCK70"/>
</dbReference>
<dbReference type="InterPro" id="IPR043129">
    <property type="entry name" value="ATPase_NBD"/>
</dbReference>
<evidence type="ECO:0000256" key="2">
    <source>
        <dbReference type="ARBA" id="ARBA00022840"/>
    </source>
</evidence>
<dbReference type="SUPFAM" id="SSF53067">
    <property type="entry name" value="Actin-like ATPase domain"/>
    <property type="match status" value="1"/>
</dbReference>
<dbReference type="Proteomes" id="UP000216133">
    <property type="component" value="Unassembled WGS sequence"/>
</dbReference>
<dbReference type="Pfam" id="PF00012">
    <property type="entry name" value="HSP70"/>
    <property type="match status" value="1"/>
</dbReference>
<comment type="caution">
    <text evidence="4">The sequence shown here is derived from an EMBL/GenBank/DDBJ whole genome shotgun (WGS) entry which is preliminary data.</text>
</comment>
<evidence type="ECO:0000313" key="5">
    <source>
        <dbReference type="Proteomes" id="UP000216133"/>
    </source>
</evidence>
<evidence type="ECO:0000313" key="4">
    <source>
        <dbReference type="EMBL" id="PAF11568.1"/>
    </source>
</evidence>
<evidence type="ECO:0000256" key="3">
    <source>
        <dbReference type="ARBA" id="ARBA00023186"/>
    </source>
</evidence>
<feature type="non-terminal residue" evidence="4">
    <location>
        <position position="68"/>
    </location>
</feature>
<dbReference type="GO" id="GO:0140662">
    <property type="term" value="F:ATP-dependent protein folding chaperone"/>
    <property type="evidence" value="ECO:0007669"/>
    <property type="project" value="InterPro"/>
</dbReference>
<dbReference type="RefSeq" id="WP_176471991.1">
    <property type="nucleotide sequence ID" value="NZ_NPBS01001035.1"/>
</dbReference>
<gene>
    <name evidence="4" type="ORF">CHH61_26610</name>
</gene>
<keyword evidence="1" id="KW-0547">Nucleotide-binding</keyword>